<evidence type="ECO:0000313" key="1">
    <source>
        <dbReference type="EMBL" id="EAJ1077220.1"/>
    </source>
</evidence>
<protein>
    <submittedName>
        <fullName evidence="2">Uncharacterized protein</fullName>
    </submittedName>
</protein>
<dbReference type="RefSeq" id="WP_002793912.1">
    <property type="nucleotide sequence ID" value="NZ_AANOQZ020000019.1"/>
</dbReference>
<dbReference type="Proteomes" id="UP000557830">
    <property type="component" value="Unassembled WGS sequence"/>
</dbReference>
<dbReference type="EMBL" id="AABUYW010000010">
    <property type="protein sequence ID" value="EAJ1077220.1"/>
    <property type="molecule type" value="Genomic_DNA"/>
</dbReference>
<organism evidence="2 3">
    <name type="scientific">Campylobacter coli</name>
    <dbReference type="NCBI Taxonomy" id="195"/>
    <lineage>
        <taxon>Bacteria</taxon>
        <taxon>Pseudomonadati</taxon>
        <taxon>Campylobacterota</taxon>
        <taxon>Epsilonproteobacteria</taxon>
        <taxon>Campylobacterales</taxon>
        <taxon>Campylobacteraceae</taxon>
        <taxon>Campylobacter</taxon>
    </lineage>
</organism>
<name>A0A3Z9GLU4_CAMCO</name>
<dbReference type="EMBL" id="AACRQU010000045">
    <property type="protein sequence ID" value="EAL8417580.1"/>
    <property type="molecule type" value="Genomic_DNA"/>
</dbReference>
<reference evidence="2 3" key="1">
    <citation type="submission" date="2018-08" db="EMBL/GenBank/DDBJ databases">
        <authorList>
            <consortium name="NARMS: The National Antimicrobial Resistance Monitoring System"/>
        </authorList>
    </citation>
    <scope>NUCLEOTIDE SEQUENCE [LARGE SCALE GENOMIC DNA]</scope>
    <source>
        <strain evidence="2 3">FSIS11812579</strain>
        <strain evidence="1 4">FSIS1609200</strain>
    </source>
</reference>
<gene>
    <name evidence="1" type="ORF">BU953_06305</name>
    <name evidence="2" type="ORF">DYF97_09505</name>
</gene>
<evidence type="ECO:0000313" key="2">
    <source>
        <dbReference type="EMBL" id="EAL8417580.1"/>
    </source>
</evidence>
<accession>A0A3Z9GLU4</accession>
<evidence type="ECO:0000313" key="4">
    <source>
        <dbReference type="Proteomes" id="UP000557830"/>
    </source>
</evidence>
<sequence>MTSQCDKATFCDKEPCSLDPPEDSTILREKKGLRIVRKRAKHAMLLRYGVVLWDYQIKKFNLKGE</sequence>
<dbReference type="AlphaFoldDB" id="A0A3Z9GLU4"/>
<comment type="caution">
    <text evidence="2">The sequence shown here is derived from an EMBL/GenBank/DDBJ whole genome shotgun (WGS) entry which is preliminary data.</text>
</comment>
<evidence type="ECO:0000313" key="3">
    <source>
        <dbReference type="Proteomes" id="UP000333665"/>
    </source>
</evidence>
<dbReference type="Proteomes" id="UP000333665">
    <property type="component" value="Unassembled WGS sequence"/>
</dbReference>
<proteinExistence type="predicted"/>